<dbReference type="PANTHER" id="PTHR43806">
    <property type="entry name" value="PEPTIDASE S8"/>
    <property type="match status" value="1"/>
</dbReference>
<dbReference type="PRINTS" id="PR00723">
    <property type="entry name" value="SUBTILISIN"/>
</dbReference>
<feature type="domain" description="Peptidase S8/S53" evidence="6">
    <location>
        <begin position="271"/>
        <end position="640"/>
    </location>
</feature>
<proteinExistence type="inferred from homology"/>
<evidence type="ECO:0000259" key="6">
    <source>
        <dbReference type="Pfam" id="PF00082"/>
    </source>
</evidence>
<dbReference type="InterPro" id="IPR022398">
    <property type="entry name" value="Peptidase_S8_His-AS"/>
</dbReference>
<dbReference type="SUPFAM" id="SSF52743">
    <property type="entry name" value="Subtilisin-like"/>
    <property type="match status" value="1"/>
</dbReference>
<dbReference type="InterPro" id="IPR015500">
    <property type="entry name" value="Peptidase_S8_subtilisin-rel"/>
</dbReference>
<evidence type="ECO:0000256" key="2">
    <source>
        <dbReference type="ARBA" id="ARBA00022670"/>
    </source>
</evidence>
<keyword evidence="3 5" id="KW-0378">Hydrolase</keyword>
<dbReference type="InterPro" id="IPR000209">
    <property type="entry name" value="Peptidase_S8/S53_dom"/>
</dbReference>
<evidence type="ECO:0000256" key="1">
    <source>
        <dbReference type="ARBA" id="ARBA00011073"/>
    </source>
</evidence>
<sequence>MSEIRNLVETILYGGGSHRRFTQDGPVLPDVWTKYLEEALKEGPDDRIAVLLEPHFDSTPALVSQRMKEQLKDRFEFTQTVYNRTVVSSWLNLVDLVLGVIPLTRWYSDIADGRDFTGASKPVFDGLLPRKGQIWDDQLRQEREGYPFPKLLAFVRIAGIIAQSSNDGIARSDIRADLLAAVEEIRSSSDEDRSRRGRDRIADLALKGWNLLLGGRLPDRAVKGRRKDQGSISPIYAVNRNREVRFALTHSVKTVKADAANRLFEVDCKSVTWAIIDSGIDATHPAFIDQADFDARGLAPQKRAEDIGRLSEIDRLKKSRVIETYDFGYLEDLLLGRREALPERYRLRDSRYESSYLKEIATRIKRSRAVDWELLKPFLRIQHDQTYLTSKPTDGHGTHVAGILGADWARGGDERLQGMCPQIRLIDIRITGYEGRSSEFIIMSALQFLRYLNANADRQRIHGANLSLSLLHEAATYACGQTPICEEAENTVASGVVVVAAAGNLGYRRFSAPNSEPFDQYCPVSITDPGNAESVITVGSTHRIEPYNYGVSYFSSRGPTGDGRIKPDLVAPGEKIFAPTLEGSAMRLDGTSMAAPHVSGAAAMLMARNVELKGNPARIKRILCDTASDLGRERYFQGHGLLDVLRALQSI</sequence>
<feature type="active site" description="Charge relay system" evidence="5">
    <location>
        <position position="592"/>
    </location>
</feature>
<protein>
    <submittedName>
        <fullName evidence="7">S8 family serine peptidase</fullName>
    </submittedName>
</protein>
<evidence type="ECO:0000313" key="8">
    <source>
        <dbReference type="Proteomes" id="UP001179614"/>
    </source>
</evidence>
<organism evidence="7 8">
    <name type="scientific">Bradyrhizobium xenonodulans</name>
    <dbReference type="NCBI Taxonomy" id="2736875"/>
    <lineage>
        <taxon>Bacteria</taxon>
        <taxon>Pseudomonadati</taxon>
        <taxon>Pseudomonadota</taxon>
        <taxon>Alphaproteobacteria</taxon>
        <taxon>Hyphomicrobiales</taxon>
        <taxon>Nitrobacteraceae</taxon>
        <taxon>Bradyrhizobium</taxon>
    </lineage>
</organism>
<dbReference type="InterPro" id="IPR023828">
    <property type="entry name" value="Peptidase_S8_Ser-AS"/>
</dbReference>
<keyword evidence="8" id="KW-1185">Reference proteome</keyword>
<comment type="similarity">
    <text evidence="1 5">Belongs to the peptidase S8 family.</text>
</comment>
<name>A0ABY7MID2_9BRAD</name>
<keyword evidence="4 5" id="KW-0720">Serine protease</keyword>
<evidence type="ECO:0000313" key="7">
    <source>
        <dbReference type="EMBL" id="WBL78133.1"/>
    </source>
</evidence>
<feature type="active site" description="Charge relay system" evidence="5">
    <location>
        <position position="396"/>
    </location>
</feature>
<dbReference type="Proteomes" id="UP001179614">
    <property type="component" value="Chromosome"/>
</dbReference>
<dbReference type="PROSITE" id="PS00138">
    <property type="entry name" value="SUBTILASE_SER"/>
    <property type="match status" value="1"/>
</dbReference>
<dbReference type="PROSITE" id="PS51892">
    <property type="entry name" value="SUBTILASE"/>
    <property type="match status" value="1"/>
</dbReference>
<evidence type="ECO:0000256" key="4">
    <source>
        <dbReference type="ARBA" id="ARBA00022825"/>
    </source>
</evidence>
<dbReference type="InterPro" id="IPR050131">
    <property type="entry name" value="Peptidase_S8_subtilisin-like"/>
</dbReference>
<keyword evidence="2 5" id="KW-0645">Protease</keyword>
<dbReference type="Gene3D" id="3.40.50.200">
    <property type="entry name" value="Peptidase S8/S53 domain"/>
    <property type="match status" value="1"/>
</dbReference>
<evidence type="ECO:0000256" key="5">
    <source>
        <dbReference type="PROSITE-ProRule" id="PRU01240"/>
    </source>
</evidence>
<dbReference type="PANTHER" id="PTHR43806:SF11">
    <property type="entry name" value="CEREVISIN-RELATED"/>
    <property type="match status" value="1"/>
</dbReference>
<dbReference type="Pfam" id="PF00082">
    <property type="entry name" value="Peptidase_S8"/>
    <property type="match status" value="1"/>
</dbReference>
<dbReference type="EMBL" id="CP089391">
    <property type="protein sequence ID" value="WBL78133.1"/>
    <property type="molecule type" value="Genomic_DNA"/>
</dbReference>
<feature type="active site" description="Charge relay system" evidence="5">
    <location>
        <position position="277"/>
    </location>
</feature>
<dbReference type="RefSeq" id="WP_270163416.1">
    <property type="nucleotide sequence ID" value="NZ_CP089391.1"/>
</dbReference>
<dbReference type="InterPro" id="IPR036852">
    <property type="entry name" value="Peptidase_S8/S53_dom_sf"/>
</dbReference>
<accession>A0ABY7MID2</accession>
<reference evidence="7" key="1">
    <citation type="submission" date="2021-12" db="EMBL/GenBank/DDBJ databases">
        <title>Bradyrhizobium xenonodulans sp. nov.</title>
        <authorList>
            <person name="Claassens R."/>
            <person name="Venter S.N."/>
            <person name="Beukes C.W."/>
            <person name="Stepkowski T."/>
            <person name="Steenkamp E.T."/>
        </authorList>
    </citation>
    <scope>NUCLEOTIDE SEQUENCE</scope>
    <source>
        <strain evidence="7">14AB</strain>
    </source>
</reference>
<gene>
    <name evidence="7" type="ORF">I3J27_35190</name>
</gene>
<evidence type="ECO:0000256" key="3">
    <source>
        <dbReference type="ARBA" id="ARBA00022801"/>
    </source>
</evidence>
<dbReference type="PROSITE" id="PS00137">
    <property type="entry name" value="SUBTILASE_HIS"/>
    <property type="match status" value="1"/>
</dbReference>